<keyword evidence="1" id="KW-1133">Transmembrane helix</keyword>
<feature type="transmembrane region" description="Helical" evidence="1">
    <location>
        <begin position="147"/>
        <end position="170"/>
    </location>
</feature>
<name>A0ABM9K9D0_9RALS</name>
<protein>
    <recommendedName>
        <fullName evidence="4">Transmembrane protein</fullName>
    </recommendedName>
</protein>
<accession>A0ABM9K9D0</accession>
<keyword evidence="1" id="KW-0812">Transmembrane</keyword>
<feature type="transmembrane region" description="Helical" evidence="1">
    <location>
        <begin position="95"/>
        <end position="115"/>
    </location>
</feature>
<evidence type="ECO:0000256" key="1">
    <source>
        <dbReference type="SAM" id="Phobius"/>
    </source>
</evidence>
<comment type="caution">
    <text evidence="2">The sequence shown here is derived from an EMBL/GenBank/DDBJ whole genome shotgun (WGS) entry which is preliminary data.</text>
</comment>
<dbReference type="RefSeq" id="WP_233176848.1">
    <property type="nucleotide sequence ID" value="NZ_CATZLL010000014.1"/>
</dbReference>
<gene>
    <name evidence="2" type="ORF">LMG18101_04067</name>
</gene>
<organism evidence="2 3">
    <name type="scientific">Ralstonia flaminis</name>
    <dbReference type="NCBI Taxonomy" id="3058597"/>
    <lineage>
        <taxon>Bacteria</taxon>
        <taxon>Pseudomonadati</taxon>
        <taxon>Pseudomonadota</taxon>
        <taxon>Betaproteobacteria</taxon>
        <taxon>Burkholderiales</taxon>
        <taxon>Burkholderiaceae</taxon>
        <taxon>Ralstonia</taxon>
    </lineage>
</organism>
<proteinExistence type="predicted"/>
<keyword evidence="3" id="KW-1185">Reference proteome</keyword>
<keyword evidence="1" id="KW-0472">Membrane</keyword>
<evidence type="ECO:0000313" key="3">
    <source>
        <dbReference type="Proteomes" id="UP001189757"/>
    </source>
</evidence>
<sequence length="185" mass="20012">MEDVRHRTNLPLMEHIMASAGVPPIGLLHAARALRIYRRHEINALAWIALGVCLRSPAPMAALSVALLIVCAWTLTRHIQHLKPLYELPVFSRVLTHSGMAFAAINAALLAVELATGAGRGAWFDADGWLEPAWPQILPGMSGTIELMLVCAQWAAVLGAVAAATAWAWLSLGGGRFLRFPPRSQ</sequence>
<dbReference type="Proteomes" id="UP001189757">
    <property type="component" value="Unassembled WGS sequence"/>
</dbReference>
<dbReference type="EMBL" id="CATZLL010000014">
    <property type="protein sequence ID" value="CAJ0819791.1"/>
    <property type="molecule type" value="Genomic_DNA"/>
</dbReference>
<evidence type="ECO:0000313" key="2">
    <source>
        <dbReference type="EMBL" id="CAJ0819791.1"/>
    </source>
</evidence>
<evidence type="ECO:0008006" key="4">
    <source>
        <dbReference type="Google" id="ProtNLM"/>
    </source>
</evidence>
<reference evidence="2 3" key="1">
    <citation type="submission" date="2023-07" db="EMBL/GenBank/DDBJ databases">
        <authorList>
            <person name="Peeters C."/>
        </authorList>
    </citation>
    <scope>NUCLEOTIDE SEQUENCE [LARGE SCALE GENOMIC DNA]</scope>
    <source>
        <strain evidence="2 3">LMG 18101</strain>
    </source>
</reference>